<evidence type="ECO:0000313" key="2">
    <source>
        <dbReference type="Proteomes" id="UP000231637"/>
    </source>
</evidence>
<dbReference type="KEGG" id="mfn:Ga0123462_1060"/>
<proteinExistence type="predicted"/>
<accession>A0A2K8L3R7</accession>
<sequence length="127" mass="13804">MNRRFLLTLSMLIILPLISSCMVLVAGGAGAGSVAYIKGDLNANLEAPLNRAVSATNRAITALKFAKISDAYDVYSSRIIARTASDRKITIKLEKASESTTRISIRVGMFGDEEVSNTILREINKRL</sequence>
<reference evidence="1 2" key="1">
    <citation type="submission" date="2016-12" db="EMBL/GenBank/DDBJ databases">
        <title>Isolation and genomic insights into novel planktonic Zetaproteobacteria from stratified waters of the Chesapeake Bay.</title>
        <authorList>
            <person name="McAllister S.M."/>
            <person name="Kato S."/>
            <person name="Chan C.S."/>
            <person name="Chiu B.K."/>
            <person name="Field E.K."/>
        </authorList>
    </citation>
    <scope>NUCLEOTIDE SEQUENCE [LARGE SCALE GENOMIC DNA]</scope>
    <source>
        <strain evidence="1 2">CP-8</strain>
    </source>
</reference>
<evidence type="ECO:0008006" key="3">
    <source>
        <dbReference type="Google" id="ProtNLM"/>
    </source>
</evidence>
<organism evidence="1 2">
    <name type="scientific">Mariprofundus ferrinatatus</name>
    <dbReference type="NCBI Taxonomy" id="1921087"/>
    <lineage>
        <taxon>Bacteria</taxon>
        <taxon>Pseudomonadati</taxon>
        <taxon>Pseudomonadota</taxon>
        <taxon>Candidatius Mariprofundia</taxon>
        <taxon>Mariprofundales</taxon>
        <taxon>Mariprofundaceae</taxon>
        <taxon>Mariprofundus</taxon>
    </lineage>
</organism>
<dbReference type="InterPro" id="IPR021952">
    <property type="entry name" value="Flpp3-like"/>
</dbReference>
<dbReference type="RefSeq" id="WP_100265332.1">
    <property type="nucleotide sequence ID" value="NZ_CP018800.1"/>
</dbReference>
<dbReference type="Proteomes" id="UP000231637">
    <property type="component" value="Chromosome"/>
</dbReference>
<keyword evidence="2" id="KW-1185">Reference proteome</keyword>
<dbReference type="AlphaFoldDB" id="A0A2K8L3R7"/>
<dbReference type="OrthoDB" id="5459114at2"/>
<dbReference type="Pfam" id="PF12092">
    <property type="entry name" value="DUF3568"/>
    <property type="match status" value="1"/>
</dbReference>
<gene>
    <name evidence="1" type="ORF">Ga0123462_1060</name>
</gene>
<name>A0A2K8L3R7_9PROT</name>
<dbReference type="EMBL" id="CP018800">
    <property type="protein sequence ID" value="ATX81927.1"/>
    <property type="molecule type" value="Genomic_DNA"/>
</dbReference>
<dbReference type="PROSITE" id="PS51257">
    <property type="entry name" value="PROKAR_LIPOPROTEIN"/>
    <property type="match status" value="1"/>
</dbReference>
<evidence type="ECO:0000313" key="1">
    <source>
        <dbReference type="EMBL" id="ATX81927.1"/>
    </source>
</evidence>
<protein>
    <recommendedName>
        <fullName evidence="3">DUF3568 family protein</fullName>
    </recommendedName>
</protein>